<dbReference type="PANTHER" id="PTHR34351">
    <property type="entry name" value="SLR1927 PROTEIN-RELATED"/>
    <property type="match status" value="1"/>
</dbReference>
<dbReference type="PANTHER" id="PTHR34351:SF1">
    <property type="entry name" value="SLR1927 PROTEIN"/>
    <property type="match status" value="1"/>
</dbReference>
<proteinExistence type="predicted"/>
<dbReference type="EMBL" id="DTLB01000008">
    <property type="protein sequence ID" value="HFW31674.1"/>
    <property type="molecule type" value="Genomic_DNA"/>
</dbReference>
<comment type="caution">
    <text evidence="2">The sequence shown here is derived from an EMBL/GenBank/DDBJ whole genome shotgun (WGS) entry which is preliminary data.</text>
</comment>
<sequence>MLSKASSKLFSAFLTLLLAGAFLGNQILIYLSLIPLLTVALALNVNQPSKIIVKRTEKELSLYAGDDAKISFRVEIPDGVGIVTLADMLPSYFNLVDGNNFRVLWKGFRKQSFEVSYRINCVKRGVYEISKINWESIHPLLLKQTKKGSEEETLRLFVKHRPIFIKRAKFIRTVSKMPLPSESQAKMGIATTDFREIRDYVPGDPYRSINWKATAKSAQSLKSWLPKVNEFEKEGKKVVWVFLDKSANMVLGPETKNPFEYAVQAATALARFYLERDCKVGLCVYGIAGAEAMIFPDVGSRQFYKIFRELIFQEPERVKVVSRNEVAGADFKELQEEKPAYLRSAVMRCRGHLMGANPLSIIVTSISKKNVEAIIEGIKEIRKYTSGMRFKASRVIVIHLMGNHIAARDDYEEIAADILDLKNRQLFEKVRRAGAQVVFWNPLRHGFEKLLLTG</sequence>
<name>A0A7C3M8K0_ARCFL</name>
<reference evidence="2" key="1">
    <citation type="journal article" date="2020" name="mSystems">
        <title>Genome- and Community-Level Interaction Insights into Carbon Utilization and Element Cycling Functions of Hydrothermarchaeota in Hydrothermal Sediment.</title>
        <authorList>
            <person name="Zhou Z."/>
            <person name="Liu Y."/>
            <person name="Xu W."/>
            <person name="Pan J."/>
            <person name="Luo Z.H."/>
            <person name="Li M."/>
        </authorList>
    </citation>
    <scope>NUCLEOTIDE SEQUENCE [LARGE SCALE GENOMIC DNA]</scope>
    <source>
        <strain evidence="2">SpSt-87</strain>
    </source>
</reference>
<evidence type="ECO:0000259" key="1">
    <source>
        <dbReference type="Pfam" id="PF01882"/>
    </source>
</evidence>
<dbReference type="InterPro" id="IPR002881">
    <property type="entry name" value="DUF58"/>
</dbReference>
<organism evidence="2">
    <name type="scientific">Archaeoglobus fulgidus</name>
    <dbReference type="NCBI Taxonomy" id="2234"/>
    <lineage>
        <taxon>Archaea</taxon>
        <taxon>Methanobacteriati</taxon>
        <taxon>Methanobacteriota</taxon>
        <taxon>Archaeoglobi</taxon>
        <taxon>Archaeoglobales</taxon>
        <taxon>Archaeoglobaceae</taxon>
        <taxon>Archaeoglobus</taxon>
    </lineage>
</organism>
<feature type="domain" description="DUF58" evidence="1">
    <location>
        <begin position="196"/>
        <end position="318"/>
    </location>
</feature>
<dbReference type="AlphaFoldDB" id="A0A7C3M8K0"/>
<gene>
    <name evidence="2" type="ORF">ENW66_01780</name>
</gene>
<evidence type="ECO:0000313" key="2">
    <source>
        <dbReference type="EMBL" id="HFW31674.1"/>
    </source>
</evidence>
<protein>
    <submittedName>
        <fullName evidence="2">DUF58 domain-containing protein</fullName>
    </submittedName>
</protein>
<accession>A0A7C3M8K0</accession>
<dbReference type="Pfam" id="PF01882">
    <property type="entry name" value="DUF58"/>
    <property type="match status" value="1"/>
</dbReference>